<sequence>MAEYGANFETSVGTCPIFVLLTFIHHSWLSHFPLKIVDEVNDEGRRRRRNREILEPSPVGAHDCSGREPENKKEKRTWKKENIDSSVAGGCEDGGNTVEFAFSDYISILPRSLSSFLHPNLKIESQENEVA</sequence>
<dbReference type="EMBL" id="JACSDY010000008">
    <property type="protein sequence ID" value="KAF7422013.1"/>
    <property type="molecule type" value="Genomic_DNA"/>
</dbReference>
<evidence type="ECO:0000313" key="2">
    <source>
        <dbReference type="EMBL" id="KAF7422013.1"/>
    </source>
</evidence>
<reference evidence="2" key="1">
    <citation type="journal article" date="2020" name="G3 (Bethesda)">
        <title>High-Quality Assemblies for Three Invasive Social Wasps from the &lt;i&gt;Vespula&lt;/i&gt; Genus.</title>
        <authorList>
            <person name="Harrop T.W.R."/>
            <person name="Guhlin J."/>
            <person name="McLaughlin G.M."/>
            <person name="Permina E."/>
            <person name="Stockwell P."/>
            <person name="Gilligan J."/>
            <person name="Le Lec M.F."/>
            <person name="Gruber M.A.M."/>
            <person name="Quinn O."/>
            <person name="Lovegrove M."/>
            <person name="Duncan E.J."/>
            <person name="Remnant E.J."/>
            <person name="Van Eeckhoven J."/>
            <person name="Graham B."/>
            <person name="Knapp R.A."/>
            <person name="Langford K.W."/>
            <person name="Kronenberg Z."/>
            <person name="Press M.O."/>
            <person name="Eacker S.M."/>
            <person name="Wilson-Rankin E.E."/>
            <person name="Purcell J."/>
            <person name="Lester P.J."/>
            <person name="Dearden P.K."/>
        </authorList>
    </citation>
    <scope>NUCLEOTIDE SEQUENCE</scope>
    <source>
        <strain evidence="2">Volc-1</strain>
    </source>
</reference>
<protein>
    <submittedName>
        <fullName evidence="2">Uncharacterized protein</fullName>
    </submittedName>
</protein>
<dbReference type="Proteomes" id="UP000600918">
    <property type="component" value="Unassembled WGS sequence"/>
</dbReference>
<accession>A0A834U8N0</accession>
<feature type="compositionally biased region" description="Basic and acidic residues" evidence="1">
    <location>
        <begin position="64"/>
        <end position="79"/>
    </location>
</feature>
<evidence type="ECO:0000313" key="3">
    <source>
        <dbReference type="Proteomes" id="UP000600918"/>
    </source>
</evidence>
<proteinExistence type="predicted"/>
<feature type="region of interest" description="Disordered" evidence="1">
    <location>
        <begin position="46"/>
        <end position="79"/>
    </location>
</feature>
<evidence type="ECO:0000256" key="1">
    <source>
        <dbReference type="SAM" id="MobiDB-lite"/>
    </source>
</evidence>
<gene>
    <name evidence="2" type="ORF">H0235_009849</name>
</gene>
<keyword evidence="3" id="KW-1185">Reference proteome</keyword>
<comment type="caution">
    <text evidence="2">The sequence shown here is derived from an EMBL/GenBank/DDBJ whole genome shotgun (WGS) entry which is preliminary data.</text>
</comment>
<name>A0A834U8N0_VESPE</name>
<organism evidence="2 3">
    <name type="scientific">Vespula pensylvanica</name>
    <name type="common">Western yellow jacket</name>
    <name type="synonym">Wasp</name>
    <dbReference type="NCBI Taxonomy" id="30213"/>
    <lineage>
        <taxon>Eukaryota</taxon>
        <taxon>Metazoa</taxon>
        <taxon>Ecdysozoa</taxon>
        <taxon>Arthropoda</taxon>
        <taxon>Hexapoda</taxon>
        <taxon>Insecta</taxon>
        <taxon>Pterygota</taxon>
        <taxon>Neoptera</taxon>
        <taxon>Endopterygota</taxon>
        <taxon>Hymenoptera</taxon>
        <taxon>Apocrita</taxon>
        <taxon>Aculeata</taxon>
        <taxon>Vespoidea</taxon>
        <taxon>Vespidae</taxon>
        <taxon>Vespinae</taxon>
        <taxon>Vespula</taxon>
    </lineage>
</organism>
<dbReference type="AlphaFoldDB" id="A0A834U8N0"/>